<keyword evidence="3" id="KW-1185">Reference proteome</keyword>
<gene>
    <name evidence="2" type="ORF">V5F30_25050</name>
</gene>
<reference evidence="2 3" key="1">
    <citation type="submission" date="2024-02" db="EMBL/GenBank/DDBJ databases">
        <title>Expansion and revision of Xanthobacter and proposal of Roseixanthobacter gen. nov.</title>
        <authorList>
            <person name="Soltysiak M.P.M."/>
            <person name="Jalihal A."/>
            <person name="Ory A."/>
            <person name="Chrisophersen C."/>
            <person name="Lee A.D."/>
            <person name="Boulton J."/>
            <person name="Springer M."/>
        </authorList>
    </citation>
    <scope>NUCLEOTIDE SEQUENCE [LARGE SCALE GENOMIC DNA]</scope>
    <source>
        <strain evidence="2 3">CB5</strain>
    </source>
</reference>
<dbReference type="RefSeq" id="WP_394010343.1">
    <property type="nucleotide sequence ID" value="NZ_JBAFUR010000011.1"/>
</dbReference>
<feature type="region of interest" description="Disordered" evidence="1">
    <location>
        <begin position="1"/>
        <end position="86"/>
    </location>
</feature>
<name>A0ABW6ZNS7_9HYPH</name>
<proteinExistence type="predicted"/>
<evidence type="ECO:0008006" key="4">
    <source>
        <dbReference type="Google" id="ProtNLM"/>
    </source>
</evidence>
<sequence length="123" mass="13736">MSDSPRFKFATKPVVAPPPEPTPEQAAKLDEVARQAGFQSRQPANDLEKPVIPPPERRAAPAAPLLTPKKRVSRRDPDMPSHQVYVKGPMDQVNRFVTYCDDNRLTYIDAIVQLLDMAEGKSK</sequence>
<evidence type="ECO:0000313" key="2">
    <source>
        <dbReference type="EMBL" id="MFG1255504.1"/>
    </source>
</evidence>
<organism evidence="2 3">
    <name type="scientific">Xanthobacter aminoxidans</name>
    <dbReference type="NCBI Taxonomy" id="186280"/>
    <lineage>
        <taxon>Bacteria</taxon>
        <taxon>Pseudomonadati</taxon>
        <taxon>Pseudomonadota</taxon>
        <taxon>Alphaproteobacteria</taxon>
        <taxon>Hyphomicrobiales</taxon>
        <taxon>Xanthobacteraceae</taxon>
        <taxon>Xanthobacter</taxon>
    </lineage>
</organism>
<comment type="caution">
    <text evidence="2">The sequence shown here is derived from an EMBL/GenBank/DDBJ whole genome shotgun (WGS) entry which is preliminary data.</text>
</comment>
<dbReference type="Proteomes" id="UP001604043">
    <property type="component" value="Unassembled WGS sequence"/>
</dbReference>
<evidence type="ECO:0000256" key="1">
    <source>
        <dbReference type="SAM" id="MobiDB-lite"/>
    </source>
</evidence>
<dbReference type="EMBL" id="JBAFUR010000011">
    <property type="protein sequence ID" value="MFG1255504.1"/>
    <property type="molecule type" value="Genomic_DNA"/>
</dbReference>
<evidence type="ECO:0000313" key="3">
    <source>
        <dbReference type="Proteomes" id="UP001604043"/>
    </source>
</evidence>
<protein>
    <recommendedName>
        <fullName evidence="4">Stability/partitioning determinant</fullName>
    </recommendedName>
</protein>
<accession>A0ABW6ZNS7</accession>